<reference evidence="5" key="1">
    <citation type="submission" date="2025-08" db="UniProtKB">
        <authorList>
            <consortium name="RefSeq"/>
        </authorList>
    </citation>
    <scope>IDENTIFICATION</scope>
    <source>
        <tissue evidence="5">Entire body</tissue>
    </source>
</reference>
<evidence type="ECO:0000259" key="3">
    <source>
        <dbReference type="PROSITE" id="PS50002"/>
    </source>
</evidence>
<dbReference type="InterPro" id="IPR046349">
    <property type="entry name" value="C1-like_sf"/>
</dbReference>
<dbReference type="RefSeq" id="XP_025833127.1">
    <property type="nucleotide sequence ID" value="XM_025977342.1"/>
</dbReference>
<evidence type="ECO:0000256" key="2">
    <source>
        <dbReference type="PROSITE-ProRule" id="PRU00192"/>
    </source>
</evidence>
<dbReference type="SMART" id="SM00326">
    <property type="entry name" value="SH3"/>
    <property type="match status" value="1"/>
</dbReference>
<evidence type="ECO:0000256" key="1">
    <source>
        <dbReference type="ARBA" id="ARBA00022443"/>
    </source>
</evidence>
<evidence type="ECO:0000313" key="4">
    <source>
        <dbReference type="Proteomes" id="UP000192223"/>
    </source>
</evidence>
<dbReference type="SUPFAM" id="SSF50044">
    <property type="entry name" value="SH3-domain"/>
    <property type="match status" value="1"/>
</dbReference>
<dbReference type="Gene3D" id="3.30.60.20">
    <property type="match status" value="1"/>
</dbReference>
<dbReference type="InterPro" id="IPR036028">
    <property type="entry name" value="SH3-like_dom_sf"/>
</dbReference>
<dbReference type="KEGG" id="apln:112905262"/>
<protein>
    <submittedName>
        <fullName evidence="5">Uncharacterized protein LOC112905262 isoform X1</fullName>
    </submittedName>
</protein>
<dbReference type="SUPFAM" id="SSF57889">
    <property type="entry name" value="Cysteine-rich domain"/>
    <property type="match status" value="1"/>
</dbReference>
<dbReference type="InterPro" id="IPR001452">
    <property type="entry name" value="SH3_domain"/>
</dbReference>
<dbReference type="OrthoDB" id="3175255at2759"/>
<keyword evidence="4" id="KW-1185">Reference proteome</keyword>
<feature type="domain" description="SH3" evidence="3">
    <location>
        <begin position="2"/>
        <end position="71"/>
    </location>
</feature>
<proteinExistence type="predicted"/>
<dbReference type="Proteomes" id="UP000192223">
    <property type="component" value="Unplaced"/>
</dbReference>
<dbReference type="Gene3D" id="2.30.30.40">
    <property type="entry name" value="SH3 Domains"/>
    <property type="match status" value="1"/>
</dbReference>
<gene>
    <name evidence="5" type="primary">LOC112905262</name>
</gene>
<accession>A0A7F5RAY9</accession>
<dbReference type="PROSITE" id="PS50002">
    <property type="entry name" value="SH3"/>
    <property type="match status" value="1"/>
</dbReference>
<dbReference type="AlphaFoldDB" id="A0A7F5RAY9"/>
<evidence type="ECO:0000313" key="5">
    <source>
        <dbReference type="RefSeq" id="XP_025833127.1"/>
    </source>
</evidence>
<dbReference type="GeneID" id="112905262"/>
<dbReference type="Pfam" id="PF07653">
    <property type="entry name" value="SH3_2"/>
    <property type="match status" value="1"/>
</dbReference>
<organism evidence="4 5">
    <name type="scientific">Agrilus planipennis</name>
    <name type="common">Emerald ash borer</name>
    <name type="synonym">Agrilus marcopoli</name>
    <dbReference type="NCBI Taxonomy" id="224129"/>
    <lineage>
        <taxon>Eukaryota</taxon>
        <taxon>Metazoa</taxon>
        <taxon>Ecdysozoa</taxon>
        <taxon>Arthropoda</taxon>
        <taxon>Hexapoda</taxon>
        <taxon>Insecta</taxon>
        <taxon>Pterygota</taxon>
        <taxon>Neoptera</taxon>
        <taxon>Endopterygota</taxon>
        <taxon>Coleoptera</taxon>
        <taxon>Polyphaga</taxon>
        <taxon>Elateriformia</taxon>
        <taxon>Buprestoidea</taxon>
        <taxon>Buprestidae</taxon>
        <taxon>Agrilinae</taxon>
        <taxon>Agrilus</taxon>
    </lineage>
</organism>
<name>A0A7F5RAY9_AGRPL</name>
<keyword evidence="1 2" id="KW-0728">SH3 domain</keyword>
<sequence>MGDYVLYQALQNYIPHDDESNAIEFQKDDVFDVQSSFIENEKQRKGWLWAYNRRTEQVGYIPIELVKLLGSKVNNTIHHPSAPGVEASHLTSTSCSGQKAIDVRISSSEHRLRDVYFLTPILCIHCKDYIWGSGKVGTQCLGKCIFLLHTFNLHNVERQRFQRCKLYL</sequence>
<dbReference type="InParanoid" id="A0A7F5RAY9"/>